<evidence type="ECO:0000259" key="1">
    <source>
        <dbReference type="Pfam" id="PF13401"/>
    </source>
</evidence>
<sequence length="250" mass="27731">MLDGMEKINLVKNVAPLRNVMLLGAVIRQVQYRDEGMPGMACFHGFSGYGKSQAALYNTQATGACWVEIKSVWTRKHLVEKICHALGIPVGRTVADSVENIGEELSKSGRPLLLDEAHILCTDGMMKLLHDIYESSLGSPIVLIGEEMLPQSLARWERVHNRILVWEPAQPADLREVGILAQLKCPELQISEEVLTKVLVESQAVARRIVTNLHQIKDYARTEGKVEITAADVPHIRWQIGKAPSPRGGM</sequence>
<dbReference type="SUPFAM" id="SSF52540">
    <property type="entry name" value="P-loop containing nucleoside triphosphate hydrolases"/>
    <property type="match status" value="1"/>
</dbReference>
<name>A0ABQ3FGP6_9RHOB</name>
<evidence type="ECO:0000313" key="2">
    <source>
        <dbReference type="EMBL" id="GHC22490.1"/>
    </source>
</evidence>
<dbReference type="Proteomes" id="UP000658305">
    <property type="component" value="Unassembled WGS sequence"/>
</dbReference>
<evidence type="ECO:0000313" key="3">
    <source>
        <dbReference type="Proteomes" id="UP000658305"/>
    </source>
</evidence>
<comment type="caution">
    <text evidence="2">The sequence shown here is derived from an EMBL/GenBank/DDBJ whole genome shotgun (WGS) entry which is preliminary data.</text>
</comment>
<dbReference type="EMBL" id="BMYI01000005">
    <property type="protein sequence ID" value="GHC22490.1"/>
    <property type="molecule type" value="Genomic_DNA"/>
</dbReference>
<dbReference type="InterPro" id="IPR049945">
    <property type="entry name" value="AAA_22"/>
</dbReference>
<reference evidence="3" key="1">
    <citation type="journal article" date="2019" name="Int. J. Syst. Evol. Microbiol.">
        <title>The Global Catalogue of Microorganisms (GCM) 10K type strain sequencing project: providing services to taxonomists for standard genome sequencing and annotation.</title>
        <authorList>
            <consortium name="The Broad Institute Genomics Platform"/>
            <consortium name="The Broad Institute Genome Sequencing Center for Infectious Disease"/>
            <person name="Wu L."/>
            <person name="Ma J."/>
        </authorList>
    </citation>
    <scope>NUCLEOTIDE SEQUENCE [LARGE SCALE GENOMIC DNA]</scope>
    <source>
        <strain evidence="3">KCTC 23298</strain>
    </source>
</reference>
<accession>A0ABQ3FGP6</accession>
<dbReference type="Pfam" id="PF13401">
    <property type="entry name" value="AAA_22"/>
    <property type="match status" value="1"/>
</dbReference>
<proteinExistence type="predicted"/>
<keyword evidence="3" id="KW-1185">Reference proteome</keyword>
<dbReference type="RefSeq" id="WP_189381030.1">
    <property type="nucleotide sequence ID" value="NZ_BMYI01000005.1"/>
</dbReference>
<feature type="domain" description="ORC1/DEAH AAA+ ATPase" evidence="1">
    <location>
        <begin position="39"/>
        <end position="150"/>
    </location>
</feature>
<protein>
    <submittedName>
        <fullName evidence="2">Transposase</fullName>
    </submittedName>
</protein>
<dbReference type="InterPro" id="IPR027417">
    <property type="entry name" value="P-loop_NTPase"/>
</dbReference>
<organism evidence="2 3">
    <name type="scientific">Gemmobacter nanjingensis</name>
    <dbReference type="NCBI Taxonomy" id="488454"/>
    <lineage>
        <taxon>Bacteria</taxon>
        <taxon>Pseudomonadati</taxon>
        <taxon>Pseudomonadota</taxon>
        <taxon>Alphaproteobacteria</taxon>
        <taxon>Rhodobacterales</taxon>
        <taxon>Paracoccaceae</taxon>
        <taxon>Gemmobacter</taxon>
    </lineage>
</organism>
<gene>
    <name evidence="2" type="ORF">GCM10007291_22470</name>
</gene>